<evidence type="ECO:0000313" key="10">
    <source>
        <dbReference type="Proteomes" id="UP000017819"/>
    </source>
</evidence>
<keyword evidence="3 7" id="KW-0812">Transmembrane</keyword>
<feature type="transmembrane region" description="Helical" evidence="7">
    <location>
        <begin position="59"/>
        <end position="78"/>
    </location>
</feature>
<protein>
    <recommendedName>
        <fullName evidence="8">Integral membrane bound transporter domain-containing protein</fullName>
    </recommendedName>
</protein>
<dbReference type="PANTHER" id="PTHR30509:SF9">
    <property type="entry name" value="MULTIDRUG RESISTANCE PROTEIN MDTO"/>
    <property type="match status" value="1"/>
</dbReference>
<evidence type="ECO:0000256" key="6">
    <source>
        <dbReference type="ARBA" id="ARBA00043993"/>
    </source>
</evidence>
<dbReference type="OrthoDB" id="1653617at2"/>
<evidence type="ECO:0000259" key="8">
    <source>
        <dbReference type="Pfam" id="PF13515"/>
    </source>
</evidence>
<dbReference type="eggNOG" id="COG4129">
    <property type="taxonomic scope" value="Bacteria"/>
</dbReference>
<dbReference type="GO" id="GO:0005886">
    <property type="term" value="C:plasma membrane"/>
    <property type="evidence" value="ECO:0007669"/>
    <property type="project" value="UniProtKB-SubCell"/>
</dbReference>
<feature type="transmembrane region" description="Helical" evidence="7">
    <location>
        <begin position="85"/>
        <end position="103"/>
    </location>
</feature>
<comment type="subcellular location">
    <subcellularLocation>
        <location evidence="1">Cell membrane</location>
        <topology evidence="1">Multi-pass membrane protein</topology>
    </subcellularLocation>
</comment>
<sequence>MSLTARHRDAYRIIVQTAVACTLTWYAMHLLGLDDMSWAMISTLLVVQTSVDETMLATGFRVLATILGTALGLVAVWVPPDTGYVLLRLVFAATVVNALAIRWPGLRFGVVPGTILVLSSTGEAPLDDAVPRAAAIILGGLTGFLTAILVWPDRSRDRALRQARQGLATAGELLRCVLDPEVNDGERRVPEGLHGRFLSHMQAARAAASGAKVRRRLRNGRPILELLRRIERLWHGIIILERVLIEDAFNLPAERLPTLVTASQTVLDTVEDALRCVGDALAQGGPRPEFDEMRARLEEARAQVQALSGSLAGGRTPAAERALGTLLFGLDEVARHLIEIIEILSPRPADAAGVTA</sequence>
<feature type="domain" description="Integral membrane bound transporter" evidence="8">
    <location>
        <begin position="23"/>
        <end position="145"/>
    </location>
</feature>
<organism evidence="9 10">
    <name type="scientific">Lutibaculum baratangense AMV1</name>
    <dbReference type="NCBI Taxonomy" id="631454"/>
    <lineage>
        <taxon>Bacteria</taxon>
        <taxon>Pseudomonadati</taxon>
        <taxon>Pseudomonadota</taxon>
        <taxon>Alphaproteobacteria</taxon>
        <taxon>Hyphomicrobiales</taxon>
        <taxon>Tepidamorphaceae</taxon>
        <taxon>Lutibaculum</taxon>
    </lineage>
</organism>
<name>V4RIW8_9HYPH</name>
<evidence type="ECO:0000256" key="3">
    <source>
        <dbReference type="ARBA" id="ARBA00022692"/>
    </source>
</evidence>
<dbReference type="EMBL" id="AWXZ01000039">
    <property type="protein sequence ID" value="ESR23220.1"/>
    <property type="molecule type" value="Genomic_DNA"/>
</dbReference>
<dbReference type="PANTHER" id="PTHR30509">
    <property type="entry name" value="P-HYDROXYBENZOIC ACID EFFLUX PUMP SUBUNIT-RELATED"/>
    <property type="match status" value="1"/>
</dbReference>
<keyword evidence="10" id="KW-1185">Reference proteome</keyword>
<dbReference type="Proteomes" id="UP000017819">
    <property type="component" value="Unassembled WGS sequence"/>
</dbReference>
<evidence type="ECO:0000256" key="1">
    <source>
        <dbReference type="ARBA" id="ARBA00004651"/>
    </source>
</evidence>
<evidence type="ECO:0000256" key="7">
    <source>
        <dbReference type="SAM" id="Phobius"/>
    </source>
</evidence>
<comment type="similarity">
    <text evidence="6">Belongs to the YccS/YhfK family.</text>
</comment>
<reference evidence="9 10" key="1">
    <citation type="journal article" date="2014" name="Genome Announc.">
        <title>Draft Genome Sequence of Lutibaculum baratangense Strain AMV1T, Isolated from a Mud Volcano in Andamans, India.</title>
        <authorList>
            <person name="Singh A."/>
            <person name="Sreenivas A."/>
            <person name="Sathyanarayana Reddy G."/>
            <person name="Pinnaka A.K."/>
            <person name="Shivaji S."/>
        </authorList>
    </citation>
    <scope>NUCLEOTIDE SEQUENCE [LARGE SCALE GENOMIC DNA]</scope>
    <source>
        <strain evidence="9 10">AMV1</strain>
    </source>
</reference>
<evidence type="ECO:0000256" key="2">
    <source>
        <dbReference type="ARBA" id="ARBA00022475"/>
    </source>
</evidence>
<keyword evidence="4 7" id="KW-1133">Transmembrane helix</keyword>
<keyword evidence="5 7" id="KW-0472">Membrane</keyword>
<dbReference type="InterPro" id="IPR049453">
    <property type="entry name" value="Memb_transporter_dom"/>
</dbReference>
<proteinExistence type="inferred from homology"/>
<evidence type="ECO:0000256" key="4">
    <source>
        <dbReference type="ARBA" id="ARBA00022989"/>
    </source>
</evidence>
<feature type="transmembrane region" description="Helical" evidence="7">
    <location>
        <begin position="12"/>
        <end position="31"/>
    </location>
</feature>
<dbReference type="RefSeq" id="WP_023433406.1">
    <property type="nucleotide sequence ID" value="NZ_AWXZ01000039.1"/>
</dbReference>
<dbReference type="Pfam" id="PF13515">
    <property type="entry name" value="FUSC_2"/>
    <property type="match status" value="1"/>
</dbReference>
<keyword evidence="2" id="KW-1003">Cell membrane</keyword>
<dbReference type="AlphaFoldDB" id="V4RIW8"/>
<dbReference type="STRING" id="631454.N177_3288"/>
<feature type="transmembrane region" description="Helical" evidence="7">
    <location>
        <begin position="133"/>
        <end position="151"/>
    </location>
</feature>
<evidence type="ECO:0000313" key="9">
    <source>
        <dbReference type="EMBL" id="ESR23220.1"/>
    </source>
</evidence>
<evidence type="ECO:0000256" key="5">
    <source>
        <dbReference type="ARBA" id="ARBA00023136"/>
    </source>
</evidence>
<comment type="caution">
    <text evidence="9">The sequence shown here is derived from an EMBL/GenBank/DDBJ whole genome shotgun (WGS) entry which is preliminary data.</text>
</comment>
<gene>
    <name evidence="9" type="ORF">N177_3288</name>
</gene>
<accession>V4RIW8</accession>